<dbReference type="EMBL" id="LGRX02027253">
    <property type="protein sequence ID" value="KAK3249590.1"/>
    <property type="molecule type" value="Genomic_DNA"/>
</dbReference>
<evidence type="ECO:0000313" key="2">
    <source>
        <dbReference type="Proteomes" id="UP001190700"/>
    </source>
</evidence>
<sequence>MTSEGEVTYVTTLAALDTRPVRILALFSGTGSVEKEFARCFPASRSVTLDADPLWRPTHVTDIESWDYWRYPPGYFDVVWASPPCTQYIQAHTTGGTRMQAANAEVQAQETKVSCVLEDRLGMKEQQLNEKLSPDMRLLPADVGPRRVVKGDKFQPWQAISLREMMLEEKDLFLYMPDQVDWGRQDKLSEAVKIFMPGRQRGKFVANMGVFVAKGFFVAIRDFLSPRQNVFPGDILSPWNKMSLGETFYLSPWRQTAIMWGKCVTMAGKRN</sequence>
<dbReference type="AlphaFoldDB" id="A0AAE0C8R5"/>
<name>A0AAE0C8R5_9CHLO</name>
<dbReference type="SUPFAM" id="SSF53335">
    <property type="entry name" value="S-adenosyl-L-methionine-dependent methyltransferases"/>
    <property type="match status" value="1"/>
</dbReference>
<reference evidence="1 2" key="1">
    <citation type="journal article" date="2015" name="Genome Biol. Evol.">
        <title>Comparative Genomics of a Bacterivorous Green Alga Reveals Evolutionary Causalities and Consequences of Phago-Mixotrophic Mode of Nutrition.</title>
        <authorList>
            <person name="Burns J.A."/>
            <person name="Paasch A."/>
            <person name="Narechania A."/>
            <person name="Kim E."/>
        </authorList>
    </citation>
    <scope>NUCLEOTIDE SEQUENCE [LARGE SCALE GENOMIC DNA]</scope>
    <source>
        <strain evidence="1 2">PLY_AMNH</strain>
    </source>
</reference>
<dbReference type="Proteomes" id="UP001190700">
    <property type="component" value="Unassembled WGS sequence"/>
</dbReference>
<keyword evidence="2" id="KW-1185">Reference proteome</keyword>
<accession>A0AAE0C8R5</accession>
<comment type="caution">
    <text evidence="1">The sequence shown here is derived from an EMBL/GenBank/DDBJ whole genome shotgun (WGS) entry which is preliminary data.</text>
</comment>
<evidence type="ECO:0000313" key="1">
    <source>
        <dbReference type="EMBL" id="KAK3249590.1"/>
    </source>
</evidence>
<dbReference type="InterPro" id="IPR029063">
    <property type="entry name" value="SAM-dependent_MTases_sf"/>
</dbReference>
<gene>
    <name evidence="1" type="ORF">CYMTET_40993</name>
</gene>
<protein>
    <submittedName>
        <fullName evidence="1">Uncharacterized protein</fullName>
    </submittedName>
</protein>
<proteinExistence type="predicted"/>
<organism evidence="1 2">
    <name type="scientific">Cymbomonas tetramitiformis</name>
    <dbReference type="NCBI Taxonomy" id="36881"/>
    <lineage>
        <taxon>Eukaryota</taxon>
        <taxon>Viridiplantae</taxon>
        <taxon>Chlorophyta</taxon>
        <taxon>Pyramimonadophyceae</taxon>
        <taxon>Pyramimonadales</taxon>
        <taxon>Pyramimonadaceae</taxon>
        <taxon>Cymbomonas</taxon>
    </lineage>
</organism>